<dbReference type="InterPro" id="IPR003594">
    <property type="entry name" value="HATPase_dom"/>
</dbReference>
<feature type="transmembrane region" description="Helical" evidence="4">
    <location>
        <begin position="30"/>
        <end position="46"/>
    </location>
</feature>
<dbReference type="PANTHER" id="PTHR24421:SF61">
    <property type="entry name" value="OXYGEN SENSOR HISTIDINE KINASE NREB"/>
    <property type="match status" value="1"/>
</dbReference>
<keyword evidence="4" id="KW-1133">Transmembrane helix</keyword>
<dbReference type="AlphaFoldDB" id="A0A4Q7JBZ3"/>
<keyword evidence="3" id="KW-0902">Two-component regulatory system</keyword>
<dbReference type="GO" id="GO:0000160">
    <property type="term" value="P:phosphorelay signal transduction system"/>
    <property type="evidence" value="ECO:0007669"/>
    <property type="project" value="UniProtKB-KW"/>
</dbReference>
<dbReference type="PANTHER" id="PTHR24421">
    <property type="entry name" value="NITRATE/NITRITE SENSOR PROTEIN NARX-RELATED"/>
    <property type="match status" value="1"/>
</dbReference>
<dbReference type="EMBL" id="SFCC01000003">
    <property type="protein sequence ID" value="RZQ64817.1"/>
    <property type="molecule type" value="Genomic_DNA"/>
</dbReference>
<feature type="domain" description="Histidine kinase/HSP90-like ATPase" evidence="5">
    <location>
        <begin position="265"/>
        <end position="352"/>
    </location>
</feature>
<dbReference type="Proteomes" id="UP000292003">
    <property type="component" value="Unassembled WGS sequence"/>
</dbReference>
<comment type="caution">
    <text evidence="6">The sequence shown here is derived from an EMBL/GenBank/DDBJ whole genome shotgun (WGS) entry which is preliminary data.</text>
</comment>
<accession>A0A4Q7JBZ3</accession>
<keyword evidence="4" id="KW-0812">Transmembrane</keyword>
<feature type="transmembrane region" description="Helical" evidence="4">
    <location>
        <begin position="82"/>
        <end position="100"/>
    </location>
</feature>
<evidence type="ECO:0000313" key="6">
    <source>
        <dbReference type="EMBL" id="RZQ64817.1"/>
    </source>
</evidence>
<proteinExistence type="predicted"/>
<dbReference type="Pfam" id="PF02518">
    <property type="entry name" value="HATPase_c"/>
    <property type="match status" value="1"/>
</dbReference>
<evidence type="ECO:0000256" key="3">
    <source>
        <dbReference type="ARBA" id="ARBA00023012"/>
    </source>
</evidence>
<dbReference type="GO" id="GO:0016301">
    <property type="term" value="F:kinase activity"/>
    <property type="evidence" value="ECO:0007669"/>
    <property type="project" value="UniProtKB-KW"/>
</dbReference>
<keyword evidence="2" id="KW-0418">Kinase</keyword>
<name>A0A4Q7JBZ3_9PSEU</name>
<organism evidence="6 7">
    <name type="scientific">Amycolatopsis suaedae</name>
    <dbReference type="NCBI Taxonomy" id="2510978"/>
    <lineage>
        <taxon>Bacteria</taxon>
        <taxon>Bacillati</taxon>
        <taxon>Actinomycetota</taxon>
        <taxon>Actinomycetes</taxon>
        <taxon>Pseudonocardiales</taxon>
        <taxon>Pseudonocardiaceae</taxon>
        <taxon>Amycolatopsis</taxon>
    </lineage>
</organism>
<feature type="transmembrane region" description="Helical" evidence="4">
    <location>
        <begin position="58"/>
        <end position="76"/>
    </location>
</feature>
<evidence type="ECO:0000259" key="5">
    <source>
        <dbReference type="Pfam" id="PF02518"/>
    </source>
</evidence>
<dbReference type="Gene3D" id="3.30.565.10">
    <property type="entry name" value="Histidine kinase-like ATPase, C-terminal domain"/>
    <property type="match status" value="1"/>
</dbReference>
<dbReference type="CDD" id="cd16917">
    <property type="entry name" value="HATPase_UhpB-NarQ-NarX-like"/>
    <property type="match status" value="1"/>
</dbReference>
<dbReference type="SUPFAM" id="SSF55874">
    <property type="entry name" value="ATPase domain of HSP90 chaperone/DNA topoisomerase II/histidine kinase"/>
    <property type="match status" value="1"/>
</dbReference>
<sequence>MASSGSSWLRAALVALFGGFGAVGHSTAEVLVVVSVSGGLVLASCFHRRLRAASPGAAPLLNAALVVLLGLSQLVLGPQADGGWIVATASIVSITCYFEWPERPWAGHLLAVATVGSYGLGCVLGGGPVPALPAGRMLVQAMLAFLGLLATRRVARLFDALCERQLRRRSAAAALRAQRDADRAYLAMLHDTASTTFLMVSTGSVADVGWLPGQARRDLDLLSTQWDPGHEVELSGMLATLDEPGLDLRLRIQEDMNLPSGPALAIFHGVREALRNVRHHAGTRAATVTAHERRGWVEAVVSDSGRGFDPERVPPHRQGLAQSIRARSTAAGVGVDVRSAPAEGTTVTWRWRRD</sequence>
<evidence type="ECO:0000256" key="1">
    <source>
        <dbReference type="ARBA" id="ARBA00022679"/>
    </source>
</evidence>
<evidence type="ECO:0000256" key="4">
    <source>
        <dbReference type="SAM" id="Phobius"/>
    </source>
</evidence>
<keyword evidence="7" id="KW-1185">Reference proteome</keyword>
<dbReference type="InterPro" id="IPR050482">
    <property type="entry name" value="Sensor_HK_TwoCompSys"/>
</dbReference>
<reference evidence="6 7" key="1">
    <citation type="submission" date="2019-02" db="EMBL/GenBank/DDBJ databases">
        <title>Draft genome sequence of Amycolatopsis sp. 8-3EHSu isolated from roots of Suaeda maritima.</title>
        <authorList>
            <person name="Duangmal K."/>
            <person name="Chantavorakit T."/>
        </authorList>
    </citation>
    <scope>NUCLEOTIDE SEQUENCE [LARGE SCALE GENOMIC DNA]</scope>
    <source>
        <strain evidence="6 7">8-3EHSu</strain>
    </source>
</reference>
<evidence type="ECO:0000256" key="2">
    <source>
        <dbReference type="ARBA" id="ARBA00022777"/>
    </source>
</evidence>
<keyword evidence="1" id="KW-0808">Transferase</keyword>
<dbReference type="OrthoDB" id="5125370at2"/>
<dbReference type="InterPro" id="IPR036890">
    <property type="entry name" value="HATPase_C_sf"/>
</dbReference>
<evidence type="ECO:0000313" key="7">
    <source>
        <dbReference type="Proteomes" id="UP000292003"/>
    </source>
</evidence>
<dbReference type="RefSeq" id="WP_130474616.1">
    <property type="nucleotide sequence ID" value="NZ_SFCC01000003.1"/>
</dbReference>
<keyword evidence="4" id="KW-0472">Membrane</keyword>
<feature type="transmembrane region" description="Helical" evidence="4">
    <location>
        <begin position="109"/>
        <end position="131"/>
    </location>
</feature>
<gene>
    <name evidence="6" type="ORF">EWH70_08000</name>
</gene>
<protein>
    <recommendedName>
        <fullName evidence="5">Histidine kinase/HSP90-like ATPase domain-containing protein</fullName>
    </recommendedName>
</protein>